<name>A0A644T2E1_9ZZZZ</name>
<organism evidence="2">
    <name type="scientific">bioreactor metagenome</name>
    <dbReference type="NCBI Taxonomy" id="1076179"/>
    <lineage>
        <taxon>unclassified sequences</taxon>
        <taxon>metagenomes</taxon>
        <taxon>ecological metagenomes</taxon>
    </lineage>
</organism>
<reference evidence="2" key="1">
    <citation type="submission" date="2019-08" db="EMBL/GenBank/DDBJ databases">
        <authorList>
            <person name="Kucharzyk K."/>
            <person name="Murdoch R.W."/>
            <person name="Higgins S."/>
            <person name="Loffler F."/>
        </authorList>
    </citation>
    <scope>NUCLEOTIDE SEQUENCE</scope>
</reference>
<protein>
    <recommendedName>
        <fullName evidence="3">GDYXXLXY domain-containing protein</fullName>
    </recommendedName>
</protein>
<dbReference type="AlphaFoldDB" id="A0A644T2E1"/>
<feature type="region of interest" description="Disordered" evidence="1">
    <location>
        <begin position="99"/>
        <end position="121"/>
    </location>
</feature>
<evidence type="ECO:0008006" key="3">
    <source>
        <dbReference type="Google" id="ProtNLM"/>
    </source>
</evidence>
<dbReference type="Pfam" id="PF14345">
    <property type="entry name" value="GDYXXLXY"/>
    <property type="match status" value="1"/>
</dbReference>
<sequence length="227" mass="23823">MRKLYILAVLVLFLGGYGLSVYRMETVLAEGKTILLALAPVDPRAPLMGDYMALRYVVNNDIRKALRGQRAAQGAAQKAAQMGAEKGASEAGASDSVINGGGVDGGASSPTAGAKSRSTYDESRNAEGFAVLRITNDPLPHAASFVRLDDGSPLQADEFLLAYKLRGYEVLTAAPAFYFQEGTAQQYAGAKFGVFKLAPDGKTLLVGLGDGAGSFIEVAKCLYSTKG</sequence>
<evidence type="ECO:0000256" key="1">
    <source>
        <dbReference type="SAM" id="MobiDB-lite"/>
    </source>
</evidence>
<comment type="caution">
    <text evidence="2">The sequence shown here is derived from an EMBL/GenBank/DDBJ whole genome shotgun (WGS) entry which is preliminary data.</text>
</comment>
<accession>A0A644T2E1</accession>
<dbReference type="InterPro" id="IPR025833">
    <property type="entry name" value="GDYXXLXY"/>
</dbReference>
<proteinExistence type="predicted"/>
<dbReference type="EMBL" id="VSSQ01000014">
    <property type="protein sequence ID" value="MPL61070.1"/>
    <property type="molecule type" value="Genomic_DNA"/>
</dbReference>
<gene>
    <name evidence="2" type="ORF">SDC9_06637</name>
</gene>
<evidence type="ECO:0000313" key="2">
    <source>
        <dbReference type="EMBL" id="MPL61070.1"/>
    </source>
</evidence>